<accession>A0A085WX15</accession>
<protein>
    <recommendedName>
        <fullName evidence="3">DUF2381 family protein</fullName>
    </recommendedName>
</protein>
<evidence type="ECO:0000313" key="1">
    <source>
        <dbReference type="EMBL" id="KFE72228.1"/>
    </source>
</evidence>
<dbReference type="EMBL" id="JMCB01000001">
    <property type="protein sequence ID" value="KFE72228.1"/>
    <property type="molecule type" value="Genomic_DNA"/>
</dbReference>
<sequence length="236" mass="25232">MPTVLLFPADIQKKTITVEQSRIRVVDTGARSIIVQAAPDYRADEQQELEVFFADGGAPARAAFVLVMDPAEVDTRIDVKRPEPPNAACPAETQRAEPRPEDFVLLGYVDASGVPTTTFDGAPDEAQGLKSQPGVSYRGHGWVLMDVTIRNLPGLPPWTPRDATLTGKGGVTLRARLVAAPKGEIAPGERARVLVVVDTLPPSAGLVFTLEVRGVDGRSVVIPRVTLPTAALEGKR</sequence>
<gene>
    <name evidence="1" type="ORF">DB31_0490</name>
</gene>
<proteinExistence type="predicted"/>
<dbReference type="PATRIC" id="fig|394096.3.peg.485"/>
<dbReference type="AlphaFoldDB" id="A0A085WX15"/>
<evidence type="ECO:0000313" key="2">
    <source>
        <dbReference type="Proteomes" id="UP000028725"/>
    </source>
</evidence>
<reference evidence="1 2" key="1">
    <citation type="submission" date="2014-04" db="EMBL/GenBank/DDBJ databases">
        <title>Genome assembly of Hyalangium minutum DSM 14724.</title>
        <authorList>
            <person name="Sharma G."/>
            <person name="Subramanian S."/>
        </authorList>
    </citation>
    <scope>NUCLEOTIDE SEQUENCE [LARGE SCALE GENOMIC DNA]</scope>
    <source>
        <strain evidence="1 2">DSM 14724</strain>
    </source>
</reference>
<dbReference type="Proteomes" id="UP000028725">
    <property type="component" value="Unassembled WGS sequence"/>
</dbReference>
<dbReference type="NCBIfam" id="TIGR02268">
    <property type="entry name" value="Myxococcus xanthus paralogous family TIGR02268"/>
    <property type="match status" value="1"/>
</dbReference>
<organism evidence="1 2">
    <name type="scientific">Hyalangium minutum</name>
    <dbReference type="NCBI Taxonomy" id="394096"/>
    <lineage>
        <taxon>Bacteria</taxon>
        <taxon>Pseudomonadati</taxon>
        <taxon>Myxococcota</taxon>
        <taxon>Myxococcia</taxon>
        <taxon>Myxococcales</taxon>
        <taxon>Cystobacterineae</taxon>
        <taxon>Archangiaceae</taxon>
        <taxon>Hyalangium</taxon>
    </lineage>
</organism>
<evidence type="ECO:0008006" key="3">
    <source>
        <dbReference type="Google" id="ProtNLM"/>
    </source>
</evidence>
<name>A0A085WX15_9BACT</name>
<dbReference type="Pfam" id="PF09544">
    <property type="entry name" value="DUF2381"/>
    <property type="match status" value="1"/>
</dbReference>
<dbReference type="InterPro" id="IPR011754">
    <property type="entry name" value="Mxa_paralog_2268"/>
</dbReference>
<comment type="caution">
    <text evidence="1">The sequence shown here is derived from an EMBL/GenBank/DDBJ whole genome shotgun (WGS) entry which is preliminary data.</text>
</comment>
<dbReference type="STRING" id="394096.DB31_0490"/>
<keyword evidence="2" id="KW-1185">Reference proteome</keyword>